<evidence type="ECO:0000256" key="6">
    <source>
        <dbReference type="ARBA" id="ARBA00022449"/>
    </source>
</evidence>
<dbReference type="PIRSF" id="PIRSF006603">
    <property type="entry name" value="DinF"/>
    <property type="match status" value="1"/>
</dbReference>
<dbReference type="CDD" id="cd13138">
    <property type="entry name" value="MATE_yoeA_like"/>
    <property type="match status" value="1"/>
</dbReference>
<dbReference type="AlphaFoldDB" id="A0A1H0RC72"/>
<evidence type="ECO:0000256" key="12">
    <source>
        <dbReference type="ARBA" id="ARBA00031636"/>
    </source>
</evidence>
<dbReference type="NCBIfam" id="TIGR00797">
    <property type="entry name" value="matE"/>
    <property type="match status" value="1"/>
</dbReference>
<dbReference type="EMBL" id="FNJQ01000011">
    <property type="protein sequence ID" value="SDP26518.1"/>
    <property type="molecule type" value="Genomic_DNA"/>
</dbReference>
<organism evidence="14 15">
    <name type="scientific">Selenomonas ruminantium</name>
    <dbReference type="NCBI Taxonomy" id="971"/>
    <lineage>
        <taxon>Bacteria</taxon>
        <taxon>Bacillati</taxon>
        <taxon>Bacillota</taxon>
        <taxon>Negativicutes</taxon>
        <taxon>Selenomonadales</taxon>
        <taxon>Selenomonadaceae</taxon>
        <taxon>Selenomonas</taxon>
    </lineage>
</organism>
<keyword evidence="6" id="KW-0050">Antiport</keyword>
<dbReference type="OrthoDB" id="9776324at2"/>
<evidence type="ECO:0000256" key="3">
    <source>
        <dbReference type="ARBA" id="ARBA00010199"/>
    </source>
</evidence>
<dbReference type="GO" id="GO:0006811">
    <property type="term" value="P:monoatomic ion transport"/>
    <property type="evidence" value="ECO:0007669"/>
    <property type="project" value="UniProtKB-KW"/>
</dbReference>
<dbReference type="Proteomes" id="UP000182412">
    <property type="component" value="Unassembled WGS sequence"/>
</dbReference>
<keyword evidence="11 13" id="KW-0472">Membrane</keyword>
<evidence type="ECO:0000256" key="13">
    <source>
        <dbReference type="SAM" id="Phobius"/>
    </source>
</evidence>
<dbReference type="GO" id="GO:0005886">
    <property type="term" value="C:plasma membrane"/>
    <property type="evidence" value="ECO:0007669"/>
    <property type="project" value="UniProtKB-SubCell"/>
</dbReference>
<evidence type="ECO:0000256" key="9">
    <source>
        <dbReference type="ARBA" id="ARBA00022989"/>
    </source>
</evidence>
<dbReference type="InterPro" id="IPR048279">
    <property type="entry name" value="MdtK-like"/>
</dbReference>
<feature type="transmembrane region" description="Helical" evidence="13">
    <location>
        <begin position="414"/>
        <end position="438"/>
    </location>
</feature>
<feature type="transmembrane region" description="Helical" evidence="13">
    <location>
        <begin position="168"/>
        <end position="187"/>
    </location>
</feature>
<evidence type="ECO:0000256" key="10">
    <source>
        <dbReference type="ARBA" id="ARBA00023065"/>
    </source>
</evidence>
<evidence type="ECO:0000256" key="2">
    <source>
        <dbReference type="ARBA" id="ARBA00004651"/>
    </source>
</evidence>
<evidence type="ECO:0000256" key="5">
    <source>
        <dbReference type="ARBA" id="ARBA00022448"/>
    </source>
</evidence>
<evidence type="ECO:0000256" key="4">
    <source>
        <dbReference type="ARBA" id="ARBA00020268"/>
    </source>
</evidence>
<reference evidence="14 15" key="1">
    <citation type="submission" date="2016-10" db="EMBL/GenBank/DDBJ databases">
        <authorList>
            <person name="de Groot N.N."/>
        </authorList>
    </citation>
    <scope>NUCLEOTIDE SEQUENCE [LARGE SCALE GENOMIC DNA]</scope>
    <source>
        <strain evidence="14 15">S137</strain>
    </source>
</reference>
<feature type="transmembrane region" description="Helical" evidence="13">
    <location>
        <begin position="100"/>
        <end position="122"/>
    </location>
</feature>
<keyword evidence="7" id="KW-1003">Cell membrane</keyword>
<dbReference type="Pfam" id="PF01554">
    <property type="entry name" value="MatE"/>
    <property type="match status" value="2"/>
</dbReference>
<proteinExistence type="inferred from homology"/>
<evidence type="ECO:0000256" key="8">
    <source>
        <dbReference type="ARBA" id="ARBA00022692"/>
    </source>
</evidence>
<comment type="function">
    <text evidence="1">Multidrug efflux pump.</text>
</comment>
<feature type="transmembrane region" description="Helical" evidence="13">
    <location>
        <begin position="193"/>
        <end position="215"/>
    </location>
</feature>
<dbReference type="PANTHER" id="PTHR43298">
    <property type="entry name" value="MULTIDRUG RESISTANCE PROTEIN NORM-RELATED"/>
    <property type="match status" value="1"/>
</dbReference>
<protein>
    <recommendedName>
        <fullName evidence="4">Probable multidrug resistance protein NorM</fullName>
    </recommendedName>
    <alternativeName>
        <fullName evidence="12">Multidrug-efflux transporter</fullName>
    </alternativeName>
</protein>
<name>A0A1H0RC72_SELRU</name>
<keyword evidence="8 13" id="KW-0812">Transmembrane</keyword>
<accession>A0A1H0RC72</accession>
<dbReference type="PANTHER" id="PTHR43298:SF2">
    <property type="entry name" value="FMN_FAD EXPORTER YEEO-RELATED"/>
    <property type="match status" value="1"/>
</dbReference>
<keyword evidence="10" id="KW-0406">Ion transport</keyword>
<gene>
    <name evidence="14" type="ORF">SAMN05216366_11147</name>
</gene>
<dbReference type="GO" id="GO:0015297">
    <property type="term" value="F:antiporter activity"/>
    <property type="evidence" value="ECO:0007669"/>
    <property type="project" value="UniProtKB-KW"/>
</dbReference>
<feature type="transmembrane region" description="Helical" evidence="13">
    <location>
        <begin position="61"/>
        <end position="80"/>
    </location>
</feature>
<feature type="transmembrane region" description="Helical" evidence="13">
    <location>
        <begin position="142"/>
        <end position="161"/>
    </location>
</feature>
<dbReference type="RefSeq" id="WP_074572064.1">
    <property type="nucleotide sequence ID" value="NZ_FNJQ01000011.1"/>
</dbReference>
<keyword evidence="5" id="KW-0813">Transport</keyword>
<keyword evidence="9 13" id="KW-1133">Transmembrane helix</keyword>
<feature type="transmembrane region" description="Helical" evidence="13">
    <location>
        <begin position="236"/>
        <end position="260"/>
    </location>
</feature>
<evidence type="ECO:0000313" key="15">
    <source>
        <dbReference type="Proteomes" id="UP000182412"/>
    </source>
</evidence>
<feature type="transmembrane region" description="Helical" evidence="13">
    <location>
        <begin position="390"/>
        <end position="408"/>
    </location>
</feature>
<feature type="transmembrane region" description="Helical" evidence="13">
    <location>
        <begin position="314"/>
        <end position="338"/>
    </location>
</feature>
<evidence type="ECO:0000256" key="11">
    <source>
        <dbReference type="ARBA" id="ARBA00023136"/>
    </source>
</evidence>
<dbReference type="InterPro" id="IPR002528">
    <property type="entry name" value="MATE_fam"/>
</dbReference>
<feature type="transmembrane region" description="Helical" evidence="13">
    <location>
        <begin position="358"/>
        <end position="378"/>
    </location>
</feature>
<dbReference type="InterPro" id="IPR050222">
    <property type="entry name" value="MATE_MdtK"/>
</dbReference>
<sequence>MLNTRDMDMLHGSFWDKLIIFAIPLALTGVLQQLFNAADVAVLGQFVGKNAMAAVGNNISVIGILVNLFMGLSLGANVIIARFIGAKKPEKVGAAVQTSFALAILTGFLLLAVGEILAAPIIDWLEVPAEVEGMAETYLRVYLLGLPFIGIYNFEAAILRARGDTRTPLVALAAASVVNIALDLLFVSWGWGVMGVALGTIIAMGVSSFILFWSLTHSQDILRLQFKDFAFDRKMLREIAAIGLPAGIQGMVFSFSNILIQAAVNSLGPDAMAASAAAFAIEVNVYCFLNAFAQATTTFVSQNYGAGNLPRCFAITKVGLLLDIACTLCMATIVIVFAREFFAIFNADETVVELGIIRFWYIVAPQFLQVFIDVLSGALRGYGFSLPPALLALVGICGVRITWLYTLFPASPTYGTLMACYPVSWLITGIFIGILYRYCRGHIKLIRV</sequence>
<comment type="similarity">
    <text evidence="3">Belongs to the multi antimicrobial extrusion (MATE) (TC 2.A.66.1) family.</text>
</comment>
<feature type="transmembrane region" description="Helical" evidence="13">
    <location>
        <begin position="272"/>
        <end position="293"/>
    </location>
</feature>
<dbReference type="GO" id="GO:0042910">
    <property type="term" value="F:xenobiotic transmembrane transporter activity"/>
    <property type="evidence" value="ECO:0007669"/>
    <property type="project" value="InterPro"/>
</dbReference>
<comment type="subcellular location">
    <subcellularLocation>
        <location evidence="2">Cell membrane</location>
        <topology evidence="2">Multi-pass membrane protein</topology>
    </subcellularLocation>
</comment>
<evidence type="ECO:0000256" key="7">
    <source>
        <dbReference type="ARBA" id="ARBA00022475"/>
    </source>
</evidence>
<evidence type="ECO:0000256" key="1">
    <source>
        <dbReference type="ARBA" id="ARBA00003408"/>
    </source>
</evidence>
<evidence type="ECO:0000313" key="14">
    <source>
        <dbReference type="EMBL" id="SDP26518.1"/>
    </source>
</evidence>